<evidence type="ECO:0000256" key="11">
    <source>
        <dbReference type="RuleBase" id="RU003805"/>
    </source>
</evidence>
<evidence type="ECO:0000256" key="1">
    <source>
        <dbReference type="ARBA" id="ARBA00004026"/>
    </source>
</evidence>
<dbReference type="Gene3D" id="1.10.150.20">
    <property type="entry name" value="5' to 3' exonuclease, C-terminal subdomain"/>
    <property type="match status" value="1"/>
</dbReference>
<dbReference type="PROSITE" id="PS00489">
    <property type="entry name" value="RNA_POL_PHAGE_2"/>
    <property type="match status" value="1"/>
</dbReference>
<evidence type="ECO:0000256" key="7">
    <source>
        <dbReference type="ARBA" id="ARBA00022946"/>
    </source>
</evidence>
<dbReference type="InterPro" id="IPR002092">
    <property type="entry name" value="DNA-dir_Rpol_phage-type"/>
</dbReference>
<dbReference type="OrthoDB" id="276422at2759"/>
<dbReference type="EC" id="2.7.7.6" evidence="11"/>
<dbReference type="InterPro" id="IPR043502">
    <property type="entry name" value="DNA/RNA_pol_sf"/>
</dbReference>
<comment type="subcellular location">
    <subcellularLocation>
        <location evidence="2">Mitochondrion</location>
    </subcellularLocation>
</comment>
<dbReference type="FunFam" id="1.10.287.280:FF:000001">
    <property type="entry name" value="DNA-directed RNA polymerase"/>
    <property type="match status" value="1"/>
</dbReference>
<dbReference type="STRING" id="1116229.S3EAA8"/>
<evidence type="ECO:0000259" key="14">
    <source>
        <dbReference type="SMART" id="SM01311"/>
    </source>
</evidence>
<keyword evidence="9 11" id="KW-0804">Transcription</keyword>
<dbReference type="PROSITE" id="PS00900">
    <property type="entry name" value="RNA_POL_PHAGE_1"/>
    <property type="match status" value="1"/>
</dbReference>
<feature type="domain" description="DNA-directed RNA polymerase N-terminal" evidence="14">
    <location>
        <begin position="378"/>
        <end position="708"/>
    </location>
</feature>
<dbReference type="GO" id="GO:0001018">
    <property type="term" value="F:mitochondrial promoter sequence-specific DNA binding"/>
    <property type="evidence" value="ECO:0007669"/>
    <property type="project" value="TreeGrafter"/>
</dbReference>
<evidence type="ECO:0000256" key="13">
    <source>
        <dbReference type="SAM" id="MobiDB-lite"/>
    </source>
</evidence>
<evidence type="ECO:0000256" key="5">
    <source>
        <dbReference type="ARBA" id="ARBA00022679"/>
    </source>
</evidence>
<dbReference type="EMBL" id="KE145354">
    <property type="protein sequence ID" value="EPE35253.1"/>
    <property type="molecule type" value="Genomic_DNA"/>
</dbReference>
<evidence type="ECO:0000256" key="12">
    <source>
        <dbReference type="SAM" id="Coils"/>
    </source>
</evidence>
<dbReference type="GeneID" id="19469994"/>
<evidence type="ECO:0000256" key="2">
    <source>
        <dbReference type="ARBA" id="ARBA00004173"/>
    </source>
</evidence>
<dbReference type="Gene3D" id="1.10.287.280">
    <property type="match status" value="1"/>
</dbReference>
<comment type="similarity">
    <text evidence="3 11">Belongs to the phage and mitochondrial RNA polymerase family.</text>
</comment>
<comment type="catalytic activity">
    <reaction evidence="10 11">
        <text>RNA(n) + a ribonucleoside 5'-triphosphate = RNA(n+1) + diphosphate</text>
        <dbReference type="Rhea" id="RHEA:21248"/>
        <dbReference type="Rhea" id="RHEA-COMP:14527"/>
        <dbReference type="Rhea" id="RHEA-COMP:17342"/>
        <dbReference type="ChEBI" id="CHEBI:33019"/>
        <dbReference type="ChEBI" id="CHEBI:61557"/>
        <dbReference type="ChEBI" id="CHEBI:140395"/>
        <dbReference type="EC" id="2.7.7.6"/>
    </reaction>
</comment>
<evidence type="ECO:0000256" key="4">
    <source>
        <dbReference type="ARBA" id="ARBA00022478"/>
    </source>
</evidence>
<evidence type="ECO:0000256" key="3">
    <source>
        <dbReference type="ARBA" id="ARBA00009493"/>
    </source>
</evidence>
<evidence type="ECO:0000256" key="9">
    <source>
        <dbReference type="ARBA" id="ARBA00023163"/>
    </source>
</evidence>
<dbReference type="eggNOG" id="KOG1038">
    <property type="taxonomic scope" value="Eukaryota"/>
</dbReference>
<organism evidence="15 16">
    <name type="scientific">Glarea lozoyensis (strain ATCC 20868 / MF5171)</name>
    <dbReference type="NCBI Taxonomy" id="1116229"/>
    <lineage>
        <taxon>Eukaryota</taxon>
        <taxon>Fungi</taxon>
        <taxon>Dikarya</taxon>
        <taxon>Ascomycota</taxon>
        <taxon>Pezizomycotina</taxon>
        <taxon>Leotiomycetes</taxon>
        <taxon>Helotiales</taxon>
        <taxon>Helotiaceae</taxon>
        <taxon>Glarea</taxon>
    </lineage>
</organism>
<feature type="compositionally biased region" description="Acidic residues" evidence="13">
    <location>
        <begin position="1342"/>
        <end position="1352"/>
    </location>
</feature>
<sequence>MLVRAARRKVASATLRTQPLFDQLYLPWLCPAHISSSPRILRRCVTTDSPLNRPVTSKRRYSNDGGNGSSRRSMATAMAATVESMNFDDIPFEPSINTRPPPSAHNLTQRYVMGTGFENGRNHQELGGGSYEDLVNSEQKIRSTQIGVSGDITQILSIYHACLTMGKMERAGVILLRVLKKADVGEEAAIQLHTDYIRAYADHVMLNPTHEAMRGIHRWFDLEIRRKDQTCTAEMVAYMLKASLYAADDETGGNKKRLVRRYMNIVEEEAGIEETLSMPFLTDRERNEIMQICPNLNLAQSLWEDLEQDPVTPLEGLSARDDSQQTPSSTSSDVVPEVKPVEQKGQGLDALRQSLSLFSASPSQGLSLGSKTTEEKREIQRQLEEDSVTAAAERWRSESLALKKMGLDSALQTKSIGARMWKWQKALEQHLQKEIDRLEVIEQKEKKTREDEELCIHATFLRTVPTEKLAALTILSTMGLLASQGIDKGLLLGHAIMHISGAIEDESVLERVKRQKRSPLTSRSQIGVYDLKKMVKNRGAGSLSKLLSATDSKHPMAKRASQYSMELPWPTAVRAKVGAYVLSALIDIATMPVPIQNSVTKETMTEMQPALLHSYKYKHGRKYGIIMANEALTQSLKREPVHSLLAKHLPMLVEPDPWMSFAEGGYLIHPTKLIRVKSGNKDQRYYAEAAIAQGDLDRLREGLDVLGKTEWRINRPVFDVMLRAWNTGEAIANFPAESPDLATPPPPPPSASVSEKRRWQRTAKDLHNQRTGLHSKRCFQNFQLEIARALRSESFYFPHNVDFRGRAYPIPPYLNHMGADHCRGLLKFGKGKPLGVAGLRWLRIHLANVYGFDKASLQEREDFSKTHMEEILDSVANPLEGSRWWLNAEDPWQTLAACFELKSALDCEDPTSFVSHLPVHQDGTCNGLQHYAALGGDLWGAQQVNLEPGDRPADVYTAVADLVKESIARDKLEGNEQAAYLDGKITRKTVKTTVMTNVYGVTFTGARDQVRKQLTETYPDLPIKPTMNAITLSSYVARLIFTALGNMFKGAHEIQHWFGECAGRISRSLTLDQMNRLELEMDNYKQCASHKTPRTQSLNRIVEYSHFKSTVIWTTPLNMPVVQPYRNTKSHMVMTALQAINLQEPHRTDTISKRKQLQGFPPNFIHSLDATHMLLSASKCAESGLSFAAVHDSFWTHASDIDQMNLVLRDMFIDIHTEDVIGRLAAEFDVRYKDSWYLSSVHPDTHVARKIREWRTTHPKHIAFKGLGNHVPHVGTHLHELYLERKRIRLLASDVPEEVQQGKAMVTPYTIFAQEAQERDVADDTEIDAIAQLGSTGKDVDPGSDDISEVSSEESQGFQPVAISDTADEISDIQDEESEPPSSPFEIHVQKRAKVKRANAPRKLGPVSVWLPITFPQHPQKGDFDVSRLRDSKYFFS</sequence>
<reference evidence="15 16" key="1">
    <citation type="journal article" date="2013" name="BMC Genomics">
        <title>Genomics-driven discovery of the pneumocandin biosynthetic gene cluster in the fungus Glarea lozoyensis.</title>
        <authorList>
            <person name="Chen L."/>
            <person name="Yue Q."/>
            <person name="Zhang X."/>
            <person name="Xiang M."/>
            <person name="Wang C."/>
            <person name="Li S."/>
            <person name="Che Y."/>
            <person name="Ortiz-Lopez F.J."/>
            <person name="Bills G.F."/>
            <person name="Liu X."/>
            <person name="An Z."/>
        </authorList>
    </citation>
    <scope>NUCLEOTIDE SEQUENCE [LARGE SCALE GENOMIC DNA]</scope>
    <source>
        <strain evidence="16">ATCC 20868 / MF5171</strain>
    </source>
</reference>
<feature type="coiled-coil region" evidence="12">
    <location>
        <begin position="424"/>
        <end position="451"/>
    </location>
</feature>
<keyword evidence="16" id="KW-1185">Reference proteome</keyword>
<keyword evidence="6 11" id="KW-0548">Nucleotidyltransferase</keyword>
<keyword evidence="4 11" id="KW-0240">DNA-directed RNA polymerase</keyword>
<dbReference type="RefSeq" id="XP_008077332.1">
    <property type="nucleotide sequence ID" value="XM_008079141.1"/>
</dbReference>
<dbReference type="InterPro" id="IPR024075">
    <property type="entry name" value="DNA-dir_RNA_pol_helix_hairp_sf"/>
</dbReference>
<feature type="region of interest" description="Disordered" evidence="13">
    <location>
        <begin position="735"/>
        <end position="757"/>
    </location>
</feature>
<feature type="region of interest" description="Disordered" evidence="13">
    <location>
        <begin position="313"/>
        <end position="341"/>
    </location>
</feature>
<dbReference type="PANTHER" id="PTHR10102">
    <property type="entry name" value="DNA-DIRECTED RNA POLYMERASE, MITOCHONDRIAL"/>
    <property type="match status" value="1"/>
</dbReference>
<dbReference type="InterPro" id="IPR037159">
    <property type="entry name" value="RNA_POL_N_sf"/>
</dbReference>
<dbReference type="GO" id="GO:0003899">
    <property type="term" value="F:DNA-directed RNA polymerase activity"/>
    <property type="evidence" value="ECO:0007669"/>
    <property type="project" value="UniProtKB-EC"/>
</dbReference>
<dbReference type="PANTHER" id="PTHR10102:SF0">
    <property type="entry name" value="DNA-DIRECTED RNA POLYMERASE, MITOCHONDRIAL"/>
    <property type="match status" value="1"/>
</dbReference>
<dbReference type="OMA" id="KWFEVDM"/>
<dbReference type="Pfam" id="PF00940">
    <property type="entry name" value="RNA_pol"/>
    <property type="match status" value="1"/>
</dbReference>
<dbReference type="GO" id="GO:0034245">
    <property type="term" value="C:mitochondrial DNA-directed RNA polymerase complex"/>
    <property type="evidence" value="ECO:0007669"/>
    <property type="project" value="TreeGrafter"/>
</dbReference>
<keyword evidence="12" id="KW-0175">Coiled coil</keyword>
<feature type="region of interest" description="Disordered" evidence="13">
    <location>
        <begin position="49"/>
        <end position="75"/>
    </location>
</feature>
<dbReference type="Proteomes" id="UP000016922">
    <property type="component" value="Unassembled WGS sequence"/>
</dbReference>
<dbReference type="InterPro" id="IPR046950">
    <property type="entry name" value="DNA-dir_Rpol_C_phage-type"/>
</dbReference>
<proteinExistence type="inferred from homology"/>
<feature type="compositionally biased region" description="Low complexity" evidence="13">
    <location>
        <begin position="324"/>
        <end position="335"/>
    </location>
</feature>
<dbReference type="GO" id="GO:0006390">
    <property type="term" value="P:mitochondrial transcription"/>
    <property type="evidence" value="ECO:0007669"/>
    <property type="project" value="TreeGrafter"/>
</dbReference>
<gene>
    <name evidence="15" type="ORF">GLAREA_10950</name>
</gene>
<evidence type="ECO:0000313" key="15">
    <source>
        <dbReference type="EMBL" id="EPE35253.1"/>
    </source>
</evidence>
<protein>
    <recommendedName>
        <fullName evidence="11">DNA-directed RNA polymerase</fullName>
        <ecNumber evidence="11">2.7.7.6</ecNumber>
    </recommendedName>
</protein>
<feature type="region of interest" description="Disordered" evidence="13">
    <location>
        <begin position="1332"/>
        <end position="1359"/>
    </location>
</feature>
<dbReference type="SUPFAM" id="SSF56672">
    <property type="entry name" value="DNA/RNA polymerases"/>
    <property type="match status" value="1"/>
</dbReference>
<evidence type="ECO:0000256" key="6">
    <source>
        <dbReference type="ARBA" id="ARBA00022695"/>
    </source>
</evidence>
<evidence type="ECO:0000313" key="16">
    <source>
        <dbReference type="Proteomes" id="UP000016922"/>
    </source>
</evidence>
<dbReference type="KEGG" id="glz:GLAREA_10950"/>
<dbReference type="Gene3D" id="1.10.287.260">
    <property type="match status" value="1"/>
</dbReference>
<dbReference type="Pfam" id="PF14700">
    <property type="entry name" value="RPOL_N"/>
    <property type="match status" value="1"/>
</dbReference>
<keyword evidence="5 11" id="KW-0808">Transferase</keyword>
<dbReference type="FunFam" id="1.10.150.20:FF:000041">
    <property type="entry name" value="DNA-directed RNA polymerase"/>
    <property type="match status" value="1"/>
</dbReference>
<keyword evidence="7" id="KW-0809">Transit peptide</keyword>
<comment type="function">
    <text evidence="1 11">DNA-dependent RNA polymerase catalyzes the transcription of DNA into RNA using the four ribonucleoside triphosphates as substrates.</text>
</comment>
<dbReference type="InterPro" id="IPR029262">
    <property type="entry name" value="RPOL_N"/>
</dbReference>
<dbReference type="SMART" id="SM01311">
    <property type="entry name" value="RPOL_N"/>
    <property type="match status" value="1"/>
</dbReference>
<evidence type="ECO:0000256" key="10">
    <source>
        <dbReference type="ARBA" id="ARBA00048552"/>
    </source>
</evidence>
<name>S3EAA8_GLAL2</name>
<keyword evidence="8" id="KW-0496">Mitochondrion</keyword>
<accession>S3EAA8</accession>
<evidence type="ECO:0000256" key="8">
    <source>
        <dbReference type="ARBA" id="ARBA00023128"/>
    </source>
</evidence>
<dbReference type="Gene3D" id="1.10.1320.10">
    <property type="entry name" value="DNA-directed RNA polymerase, N-terminal domain"/>
    <property type="match status" value="1"/>
</dbReference>
<dbReference type="HOGENOM" id="CLU_003364_1_0_1"/>